<dbReference type="EMBL" id="VWOJ01000001">
    <property type="protein sequence ID" value="KAA5805338.1"/>
    <property type="molecule type" value="Genomic_DNA"/>
</dbReference>
<dbReference type="Proteomes" id="UP000325122">
    <property type="component" value="Unassembled WGS sequence"/>
</dbReference>
<reference evidence="1 2" key="1">
    <citation type="submission" date="2019-09" db="EMBL/GenBank/DDBJ databases">
        <authorList>
            <person name="Kevbrin V."/>
            <person name="Grouzdev D.S."/>
        </authorList>
    </citation>
    <scope>NUCLEOTIDE SEQUENCE [LARGE SCALE GENOMIC DNA]</scope>
    <source>
        <strain evidence="1 2">G-192</strain>
    </source>
</reference>
<sequence>MPNPCEQGLGERQSGLGHIYPISCMGRIMTSKSASSESLRDSLPATAADVLQVIEDAYCRSDRYILLREFPLQPGERGHSKHRIDGLLVRTQTGRPDELTAIEVKVSRKDFERELADPEKRARAMRFANSFYFAVPAGLISGDEVPDDCGLFWTSKNAAPCIIKGAPLNLTPEPPSKDMIRDLVRAAHRKGLVDASQDHRLTAWPEIELMGESLAELSKSFFRDDPEFDNIKYVLDIVIRQLHRQGRPAEAAEIRKRLNAARANVGKFLVNPEQSD</sequence>
<evidence type="ECO:0000313" key="1">
    <source>
        <dbReference type="EMBL" id="KAA5805338.1"/>
    </source>
</evidence>
<evidence type="ECO:0000313" key="2">
    <source>
        <dbReference type="Proteomes" id="UP000325122"/>
    </source>
</evidence>
<comment type="caution">
    <text evidence="1">The sequence shown here is derived from an EMBL/GenBank/DDBJ whole genome shotgun (WGS) entry which is preliminary data.</text>
</comment>
<accession>A0A5M6ZQ09</accession>
<keyword evidence="2" id="KW-1185">Reference proteome</keyword>
<dbReference type="AlphaFoldDB" id="A0A5M6ZQ09"/>
<proteinExistence type="predicted"/>
<name>A0A5M6ZQ09_9PROT</name>
<gene>
    <name evidence="1" type="ORF">F1654_04995</name>
</gene>
<protein>
    <submittedName>
        <fullName evidence="1">MmcB family DNA repair protein</fullName>
    </submittedName>
</protein>
<organism evidence="1 2">
    <name type="scientific">Alkalicaulis satelles</name>
    <dbReference type="NCBI Taxonomy" id="2609175"/>
    <lineage>
        <taxon>Bacteria</taxon>
        <taxon>Pseudomonadati</taxon>
        <taxon>Pseudomonadota</taxon>
        <taxon>Alphaproteobacteria</taxon>
        <taxon>Maricaulales</taxon>
        <taxon>Maricaulaceae</taxon>
        <taxon>Alkalicaulis</taxon>
    </lineage>
</organism>